<dbReference type="EMBL" id="VFOZ01000001">
    <property type="protein sequence ID" value="TQM00325.1"/>
    <property type="molecule type" value="Genomic_DNA"/>
</dbReference>
<dbReference type="PANTHER" id="PTHR30489:SF0">
    <property type="entry name" value="LIPOPROTEIN-RELEASING SYSTEM TRANSMEMBRANE PROTEIN LOLE"/>
    <property type="match status" value="1"/>
</dbReference>
<evidence type="ECO:0000259" key="8">
    <source>
        <dbReference type="Pfam" id="PF02687"/>
    </source>
</evidence>
<comment type="caution">
    <text evidence="9">The sequence shown here is derived from an EMBL/GenBank/DDBJ whole genome shotgun (WGS) entry which is preliminary data.</text>
</comment>
<evidence type="ECO:0000256" key="4">
    <source>
        <dbReference type="ARBA" id="ARBA00022692"/>
    </source>
</evidence>
<feature type="transmembrane region" description="Helical" evidence="7">
    <location>
        <begin position="314"/>
        <end position="338"/>
    </location>
</feature>
<evidence type="ECO:0000256" key="5">
    <source>
        <dbReference type="ARBA" id="ARBA00022989"/>
    </source>
</evidence>
<evidence type="ECO:0000313" key="9">
    <source>
        <dbReference type="EMBL" id="TQM00325.1"/>
    </source>
</evidence>
<feature type="transmembrane region" description="Helical" evidence="7">
    <location>
        <begin position="430"/>
        <end position="447"/>
    </location>
</feature>
<dbReference type="PANTHER" id="PTHR30489">
    <property type="entry name" value="LIPOPROTEIN-RELEASING SYSTEM TRANSMEMBRANE PROTEIN LOLE"/>
    <property type="match status" value="1"/>
</dbReference>
<comment type="subcellular location">
    <subcellularLocation>
        <location evidence="1">Cell membrane</location>
        <topology evidence="1">Multi-pass membrane protein</topology>
    </subcellularLocation>
</comment>
<evidence type="ECO:0000256" key="6">
    <source>
        <dbReference type="ARBA" id="ARBA00023136"/>
    </source>
</evidence>
<feature type="domain" description="ABC3 transporter permease C-terminal" evidence="8">
    <location>
        <begin position="761"/>
        <end position="871"/>
    </location>
</feature>
<evidence type="ECO:0000256" key="3">
    <source>
        <dbReference type="ARBA" id="ARBA00022475"/>
    </source>
</evidence>
<keyword evidence="4 7" id="KW-0812">Transmembrane</keyword>
<keyword evidence="10" id="KW-1185">Reference proteome</keyword>
<feature type="transmembrane region" description="Helical" evidence="7">
    <location>
        <begin position="851"/>
        <end position="871"/>
    </location>
</feature>
<evidence type="ECO:0000256" key="1">
    <source>
        <dbReference type="ARBA" id="ARBA00004651"/>
    </source>
</evidence>
<keyword evidence="5 7" id="KW-1133">Transmembrane helix</keyword>
<dbReference type="Proteomes" id="UP000316096">
    <property type="component" value="Unassembled WGS sequence"/>
</dbReference>
<feature type="transmembrane region" description="Helical" evidence="7">
    <location>
        <begin position="756"/>
        <end position="778"/>
    </location>
</feature>
<protein>
    <submittedName>
        <fullName evidence="9">Putative ABC transport system permease protein</fullName>
    </submittedName>
</protein>
<dbReference type="Pfam" id="PF02687">
    <property type="entry name" value="FtsX"/>
    <property type="match status" value="1"/>
</dbReference>
<evidence type="ECO:0000256" key="7">
    <source>
        <dbReference type="SAM" id="Phobius"/>
    </source>
</evidence>
<keyword evidence="3" id="KW-1003">Cell membrane</keyword>
<dbReference type="RefSeq" id="WP_141959773.1">
    <property type="nucleotide sequence ID" value="NZ_VFOZ01000001.1"/>
</dbReference>
<feature type="transmembrane region" description="Helical" evidence="7">
    <location>
        <begin position="799"/>
        <end position="821"/>
    </location>
</feature>
<feature type="transmembrane region" description="Helical" evidence="7">
    <location>
        <begin position="467"/>
        <end position="484"/>
    </location>
</feature>
<dbReference type="GO" id="GO:0044874">
    <property type="term" value="P:lipoprotein localization to outer membrane"/>
    <property type="evidence" value="ECO:0007669"/>
    <property type="project" value="TreeGrafter"/>
</dbReference>
<evidence type="ECO:0000256" key="2">
    <source>
        <dbReference type="ARBA" id="ARBA00005236"/>
    </source>
</evidence>
<comment type="similarity">
    <text evidence="2">Belongs to the ABC-4 integral membrane protein family. LolC/E subfamily.</text>
</comment>
<keyword evidence="6 7" id="KW-0472">Membrane</keyword>
<gene>
    <name evidence="9" type="ORF">FB559_6036</name>
</gene>
<dbReference type="InterPro" id="IPR003838">
    <property type="entry name" value="ABC3_permease_C"/>
</dbReference>
<accession>A0A543CT99</accession>
<organism evidence="9 10">
    <name type="scientific">Actinoallomurus bryophytorum</name>
    <dbReference type="NCBI Taxonomy" id="1490222"/>
    <lineage>
        <taxon>Bacteria</taxon>
        <taxon>Bacillati</taxon>
        <taxon>Actinomycetota</taxon>
        <taxon>Actinomycetes</taxon>
        <taxon>Streptosporangiales</taxon>
        <taxon>Thermomonosporaceae</taxon>
        <taxon>Actinoallomurus</taxon>
    </lineage>
</organism>
<reference evidence="9 10" key="1">
    <citation type="submission" date="2019-06" db="EMBL/GenBank/DDBJ databases">
        <title>Sequencing the genomes of 1000 actinobacteria strains.</title>
        <authorList>
            <person name="Klenk H.-P."/>
        </authorList>
    </citation>
    <scope>NUCLEOTIDE SEQUENCE [LARGE SCALE GENOMIC DNA]</scope>
    <source>
        <strain evidence="9 10">DSM 102200</strain>
    </source>
</reference>
<feature type="transmembrane region" description="Helical" evidence="7">
    <location>
        <begin position="516"/>
        <end position="537"/>
    </location>
</feature>
<feature type="transmembrane region" description="Helical" evidence="7">
    <location>
        <begin position="358"/>
        <end position="385"/>
    </location>
</feature>
<name>A0A543CT99_9ACTN</name>
<evidence type="ECO:0000313" key="10">
    <source>
        <dbReference type="Proteomes" id="UP000316096"/>
    </source>
</evidence>
<feature type="transmembrane region" description="Helical" evidence="7">
    <location>
        <begin position="391"/>
        <end position="410"/>
    </location>
</feature>
<dbReference type="GO" id="GO:0098797">
    <property type="term" value="C:plasma membrane protein complex"/>
    <property type="evidence" value="ECO:0007669"/>
    <property type="project" value="TreeGrafter"/>
</dbReference>
<proteinExistence type="inferred from homology"/>
<dbReference type="AlphaFoldDB" id="A0A543CT99"/>
<sequence length="890" mass="92533">MSLHLIRRAARAQWASLLTLGLLVLLTSFLVDAGPRTLVAGYDRGVRETLTGTPPGSTDLVVSAELVDVAPVELEEKARGGSLSATAGGLTDLERQWRSRFPEPLRDTIGASEYAAVTDSMPLSGVDARKLSLTLSSSAGGHIRYVSGRPPGGAEPGPRIEAGLSVRAAQRLGVKAGDVMTTTTQPALSVRITGLYTPADPGNAYWLVHDRFENAELEKQRSGDDIVLGTALVSPDGYRALTSRTPFRIGFTWTYSPRVGGVTTHSAPTLVDDIHRSGEALASGRVGSSAPVLTSRLDDLLDDYLRRLHTTQTLLSLSLAGLFAAALGVLALATRLLLSRLGTALTTQSARGASRAQLAAQTAALSTLVTLPAAAVGLTLSALLVPGPAQTVSYVAAAALVVTAIALPAVITARAAGRERRTTTVSSRRLVAEGLVVVLAVAGTYVLRRRGLTTGTYSGGIDPFLSAVPALLSVAAGLLILRVLPYPLRLAGRVFARGRSAVPFVGVARASRQDAIAVLPLVIVLLAVAVIGFGSTVESSLSRAQRLATYESVGGDARADALSMRPAVVDRVRHTPGVREAVPAQTIDAARLLSQGDLLDELTVVGVDLDAYRRMMAGTGVAIPSWPKTRPGEPAPAFFSPAARKYAANRDLGISTDYGQRLPIRDAGTIASFPAQVSDAAFVLVPADALSRVTGGGNTGSVSVFVRGDHIDVAALHRNSALPELGVDGASSVVTYRMTHDAFTQGELGRLVGRGFGASGGLVAFYGTLAVLVLLFAGAQARGRTASYLRTLGLSRRQAQLLALVEIAPTLFAACVGGWLLGLLLPRLLGPAIDLRPYTGGFPVTHYSPDLPATVALAVGVLVFAGLAVLIDSASAARRGLGSVLRIGDT</sequence>
<dbReference type="OrthoDB" id="3499910at2"/>
<dbReference type="InterPro" id="IPR051447">
    <property type="entry name" value="Lipoprotein-release_system"/>
</dbReference>